<accession>A0A2M7ALW9</accession>
<gene>
    <name evidence="3" type="ORF">COS81_04055</name>
</gene>
<feature type="domain" description="Nudix hydrolase" evidence="2">
    <location>
        <begin position="68"/>
        <end position="201"/>
    </location>
</feature>
<dbReference type="InterPro" id="IPR000086">
    <property type="entry name" value="NUDIX_hydrolase_dom"/>
</dbReference>
<dbReference type="AlphaFoldDB" id="A0A2M7ALW9"/>
<dbReference type="InterPro" id="IPR015797">
    <property type="entry name" value="NUDIX_hydrolase-like_dom_sf"/>
</dbReference>
<dbReference type="GO" id="GO:0006167">
    <property type="term" value="P:AMP biosynthetic process"/>
    <property type="evidence" value="ECO:0007669"/>
    <property type="project" value="TreeGrafter"/>
</dbReference>
<dbReference type="Gene3D" id="3.90.79.10">
    <property type="entry name" value="Nucleoside Triphosphate Pyrophosphohydrolase"/>
    <property type="match status" value="1"/>
</dbReference>
<protein>
    <recommendedName>
        <fullName evidence="2">Nudix hydrolase domain-containing protein</fullName>
    </recommendedName>
</protein>
<evidence type="ECO:0000313" key="4">
    <source>
        <dbReference type="Proteomes" id="UP000229916"/>
    </source>
</evidence>
<evidence type="ECO:0000259" key="2">
    <source>
        <dbReference type="PROSITE" id="PS51462"/>
    </source>
</evidence>
<dbReference type="GO" id="GO:0006754">
    <property type="term" value="P:ATP biosynthetic process"/>
    <property type="evidence" value="ECO:0007669"/>
    <property type="project" value="TreeGrafter"/>
</dbReference>
<dbReference type="Pfam" id="PF00293">
    <property type="entry name" value="NUDIX"/>
    <property type="match status" value="1"/>
</dbReference>
<keyword evidence="1" id="KW-0378">Hydrolase</keyword>
<evidence type="ECO:0000256" key="1">
    <source>
        <dbReference type="ARBA" id="ARBA00022801"/>
    </source>
</evidence>
<dbReference type="EMBL" id="PEWD01000077">
    <property type="protein sequence ID" value="PIU68409.1"/>
    <property type="molecule type" value="Genomic_DNA"/>
</dbReference>
<organism evidence="3 4">
    <name type="scientific">candidate division WWE3 bacterium CG06_land_8_20_14_3_00_42_16</name>
    <dbReference type="NCBI Taxonomy" id="1975083"/>
    <lineage>
        <taxon>Bacteria</taxon>
        <taxon>Katanobacteria</taxon>
    </lineage>
</organism>
<dbReference type="SUPFAM" id="SSF55811">
    <property type="entry name" value="Nudix"/>
    <property type="match status" value="1"/>
</dbReference>
<dbReference type="PANTHER" id="PTHR21340">
    <property type="entry name" value="DIADENOSINE 5,5-P1,P4-TETRAPHOSPHATE PYROPHOSPHOHYDROLASE MUTT"/>
    <property type="match status" value="1"/>
</dbReference>
<dbReference type="Proteomes" id="UP000229916">
    <property type="component" value="Unassembled WGS sequence"/>
</dbReference>
<dbReference type="InterPro" id="IPR051325">
    <property type="entry name" value="Nudix_hydrolase_domain"/>
</dbReference>
<dbReference type="PANTHER" id="PTHR21340:SF0">
    <property type="entry name" value="BIS(5'-NUCLEOSYL)-TETRAPHOSPHATASE [ASYMMETRICAL]"/>
    <property type="match status" value="1"/>
</dbReference>
<evidence type="ECO:0000313" key="3">
    <source>
        <dbReference type="EMBL" id="PIU68409.1"/>
    </source>
</evidence>
<comment type="caution">
    <text evidence="3">The sequence shown here is derived from an EMBL/GenBank/DDBJ whole genome shotgun (WGS) entry which is preliminary data.</text>
</comment>
<sequence length="205" mass="24395">MTSVRGVITRSKIKDNPQLMLGDKLLFESIKEELLKLKNQAVIDQAIWQQFWDRLHNNEGLIRADNMPDHFSTFFLPLSMNHKLLYLGHHIKAQAWIPPGGHIEPGETPQETVRREFPEELDYTLDAEETRFFDITITRIERPKSPCKTHWDLWYLVKFNNSPEFKFDKREFYQAGWFDKEKALELVRIVHCRRVVERVIGEFNL</sequence>
<dbReference type="PROSITE" id="PS51462">
    <property type="entry name" value="NUDIX"/>
    <property type="match status" value="1"/>
</dbReference>
<dbReference type="GO" id="GO:0004081">
    <property type="term" value="F:bis(5'-nucleosyl)-tetraphosphatase (asymmetrical) activity"/>
    <property type="evidence" value="ECO:0007669"/>
    <property type="project" value="TreeGrafter"/>
</dbReference>
<reference evidence="4" key="1">
    <citation type="submission" date="2017-09" db="EMBL/GenBank/DDBJ databases">
        <title>Depth-based differentiation of microbial function through sediment-hosted aquifers and enrichment of novel symbionts in the deep terrestrial subsurface.</title>
        <authorList>
            <person name="Probst A.J."/>
            <person name="Ladd B."/>
            <person name="Jarett J.K."/>
            <person name="Geller-Mcgrath D.E."/>
            <person name="Sieber C.M.K."/>
            <person name="Emerson J.B."/>
            <person name="Anantharaman K."/>
            <person name="Thomas B.C."/>
            <person name="Malmstrom R."/>
            <person name="Stieglmeier M."/>
            <person name="Klingl A."/>
            <person name="Woyke T."/>
            <person name="Ryan C.M."/>
            <person name="Banfield J.F."/>
        </authorList>
    </citation>
    <scope>NUCLEOTIDE SEQUENCE [LARGE SCALE GENOMIC DNA]</scope>
</reference>
<proteinExistence type="predicted"/>
<name>A0A2M7ALW9_UNCKA</name>